<reference evidence="3 4" key="1">
    <citation type="submission" date="2016-11" db="EMBL/GenBank/DDBJ databases">
        <authorList>
            <person name="Jaros S."/>
            <person name="Januszkiewicz K."/>
            <person name="Wedrychowicz H."/>
        </authorList>
    </citation>
    <scope>NUCLEOTIDE SEQUENCE [LARGE SCALE GENOMIC DNA]</scope>
    <source>
        <strain evidence="3 4">DSM 17477</strain>
    </source>
</reference>
<dbReference type="Gene3D" id="2.170.130.30">
    <property type="match status" value="1"/>
</dbReference>
<dbReference type="STRING" id="1121476.SAMN02745751_00418"/>
<dbReference type="Proteomes" id="UP000184052">
    <property type="component" value="Unassembled WGS sequence"/>
</dbReference>
<dbReference type="Pfam" id="PF14478">
    <property type="entry name" value="DUF4430"/>
    <property type="match status" value="1"/>
</dbReference>
<sequence>MKINKRYLFVVAVIGILMLLAACSSTNDTGEVPDDGSAKIELIVTRDFGIEELFRESISLEKYWTVFDAMDAAVEIATDHGGGFISGINGLESYSDGTKRLDWFYYVNGICADVGPLDYDLVEGDVIWWDYHEWESMDATNSTVIGSYPEPFVHGYRGKPAVITIMSSDENSELAMELKDALLNEGVQSVEISGIDNSMMEDREGPIIVLGQWEELSGYEYLNKLNEAYERNGTYVYYSDQGIDLLSNSSEKVRTLKGGAGSIVSHGDGLGDDCPLWIISGTDMNGLEKAIELLVNDTNKIDSTYSAAVEDSNIIKLPIK</sequence>
<gene>
    <name evidence="3" type="ORF">SAMN02745751_00418</name>
</gene>
<dbReference type="PROSITE" id="PS51257">
    <property type="entry name" value="PROKAR_LIPOPROTEIN"/>
    <property type="match status" value="1"/>
</dbReference>
<feature type="chain" id="PRO_5038479925" description="Transcobalamin-like C-terminal domain-containing protein" evidence="1">
    <location>
        <begin position="22"/>
        <end position="320"/>
    </location>
</feature>
<dbReference type="AlphaFoldDB" id="A0A1M6BNV3"/>
<feature type="domain" description="Transcobalamin-like C-terminal" evidence="2">
    <location>
        <begin position="64"/>
        <end position="132"/>
    </location>
</feature>
<feature type="signal peptide" evidence="1">
    <location>
        <begin position="1"/>
        <end position="21"/>
    </location>
</feature>
<keyword evidence="1" id="KW-0732">Signal</keyword>
<dbReference type="RefSeq" id="WP_073046397.1">
    <property type="nucleotide sequence ID" value="NZ_FQZL01000005.1"/>
</dbReference>
<name>A0A1M6BNV3_9FIRM</name>
<accession>A0A1M6BNV3</accession>
<dbReference type="OrthoDB" id="1806555at2"/>
<protein>
    <recommendedName>
        <fullName evidence="2">Transcobalamin-like C-terminal domain-containing protein</fullName>
    </recommendedName>
</protein>
<organism evidence="3 4">
    <name type="scientific">Dethiosulfatibacter aminovorans DSM 17477</name>
    <dbReference type="NCBI Taxonomy" id="1121476"/>
    <lineage>
        <taxon>Bacteria</taxon>
        <taxon>Bacillati</taxon>
        <taxon>Bacillota</taxon>
        <taxon>Tissierellia</taxon>
        <taxon>Dethiosulfatibacter</taxon>
    </lineage>
</organism>
<evidence type="ECO:0000256" key="1">
    <source>
        <dbReference type="SAM" id="SignalP"/>
    </source>
</evidence>
<keyword evidence="4" id="KW-1185">Reference proteome</keyword>
<evidence type="ECO:0000259" key="2">
    <source>
        <dbReference type="Pfam" id="PF14478"/>
    </source>
</evidence>
<evidence type="ECO:0000313" key="4">
    <source>
        <dbReference type="Proteomes" id="UP000184052"/>
    </source>
</evidence>
<dbReference type="EMBL" id="FQZL01000005">
    <property type="protein sequence ID" value="SHI50223.1"/>
    <property type="molecule type" value="Genomic_DNA"/>
</dbReference>
<dbReference type="InterPro" id="IPR027954">
    <property type="entry name" value="Transcobalamin-like_C"/>
</dbReference>
<evidence type="ECO:0000313" key="3">
    <source>
        <dbReference type="EMBL" id="SHI50223.1"/>
    </source>
</evidence>
<proteinExistence type="predicted"/>